<dbReference type="Gene3D" id="3.30.70.920">
    <property type="match status" value="1"/>
</dbReference>
<dbReference type="InterPro" id="IPR000485">
    <property type="entry name" value="AsnC-type_HTH_dom"/>
</dbReference>
<dbReference type="InterPro" id="IPR019888">
    <property type="entry name" value="Tscrpt_reg_AsnC-like"/>
</dbReference>
<name>A0A126V3K4_9RHOB</name>
<dbReference type="GO" id="GO:0006355">
    <property type="term" value="P:regulation of DNA-templated transcription"/>
    <property type="evidence" value="ECO:0007669"/>
    <property type="project" value="UniProtKB-ARBA"/>
</dbReference>
<dbReference type="EMBL" id="CP014327">
    <property type="protein sequence ID" value="AML52525.1"/>
    <property type="molecule type" value="Genomic_DNA"/>
</dbReference>
<evidence type="ECO:0000256" key="1">
    <source>
        <dbReference type="ARBA" id="ARBA00023015"/>
    </source>
</evidence>
<dbReference type="GO" id="GO:0005829">
    <property type="term" value="C:cytosol"/>
    <property type="evidence" value="ECO:0007669"/>
    <property type="project" value="TreeGrafter"/>
</dbReference>
<dbReference type="InterPro" id="IPR011991">
    <property type="entry name" value="ArsR-like_HTH"/>
</dbReference>
<dbReference type="OrthoDB" id="9809462at2"/>
<dbReference type="GO" id="GO:0043200">
    <property type="term" value="P:response to amino acid"/>
    <property type="evidence" value="ECO:0007669"/>
    <property type="project" value="TreeGrafter"/>
</dbReference>
<gene>
    <name evidence="5" type="ORF">RC74_15710</name>
</gene>
<dbReference type="SUPFAM" id="SSF54909">
    <property type="entry name" value="Dimeric alpha+beta barrel"/>
    <property type="match status" value="1"/>
</dbReference>
<dbReference type="SUPFAM" id="SSF46785">
    <property type="entry name" value="Winged helix' DNA-binding domain"/>
    <property type="match status" value="1"/>
</dbReference>
<dbReference type="Pfam" id="PF01037">
    <property type="entry name" value="AsnC_trans_reg"/>
    <property type="match status" value="1"/>
</dbReference>
<reference evidence="5 6" key="1">
    <citation type="submission" date="2016-02" db="EMBL/GenBank/DDBJ databases">
        <title>Complete genome sequence of Halocynthiibacter arcticus PAMC 20958t from arctic marine sediment.</title>
        <authorList>
            <person name="Lee Y.M."/>
            <person name="Baek K."/>
            <person name="Lee H.K."/>
            <person name="Shin S.C."/>
        </authorList>
    </citation>
    <scope>NUCLEOTIDE SEQUENCE [LARGE SCALE GENOMIC DNA]</scope>
    <source>
        <strain evidence="5">PAMC 20958</strain>
    </source>
</reference>
<evidence type="ECO:0000313" key="5">
    <source>
        <dbReference type="EMBL" id="AML52525.1"/>
    </source>
</evidence>
<dbReference type="Proteomes" id="UP000070371">
    <property type="component" value="Chromosome"/>
</dbReference>
<dbReference type="InterPro" id="IPR011008">
    <property type="entry name" value="Dimeric_a/b-barrel"/>
</dbReference>
<dbReference type="CDD" id="cd00090">
    <property type="entry name" value="HTH_ARSR"/>
    <property type="match status" value="1"/>
</dbReference>
<dbReference type="KEGG" id="hat:RC74_15710"/>
<dbReference type="InterPro" id="IPR036388">
    <property type="entry name" value="WH-like_DNA-bd_sf"/>
</dbReference>
<evidence type="ECO:0000313" key="6">
    <source>
        <dbReference type="Proteomes" id="UP000070371"/>
    </source>
</evidence>
<keyword evidence="6" id="KW-1185">Reference proteome</keyword>
<dbReference type="RefSeq" id="WP_039002208.1">
    <property type="nucleotide sequence ID" value="NZ_CP014327.1"/>
</dbReference>
<dbReference type="AlphaFoldDB" id="A0A126V3K4"/>
<accession>A0A126V3K4</accession>
<proteinExistence type="predicted"/>
<dbReference type="InterPro" id="IPR036390">
    <property type="entry name" value="WH_DNA-bd_sf"/>
</dbReference>
<evidence type="ECO:0000256" key="2">
    <source>
        <dbReference type="ARBA" id="ARBA00023125"/>
    </source>
</evidence>
<dbReference type="Gene3D" id="1.10.10.10">
    <property type="entry name" value="Winged helix-like DNA-binding domain superfamily/Winged helix DNA-binding domain"/>
    <property type="match status" value="1"/>
</dbReference>
<dbReference type="PROSITE" id="PS50956">
    <property type="entry name" value="HTH_ASNC_2"/>
    <property type="match status" value="1"/>
</dbReference>
<dbReference type="STRING" id="1579316.RC74_15710"/>
<dbReference type="GO" id="GO:0043565">
    <property type="term" value="F:sequence-specific DNA binding"/>
    <property type="evidence" value="ECO:0007669"/>
    <property type="project" value="InterPro"/>
</dbReference>
<dbReference type="PANTHER" id="PTHR30154">
    <property type="entry name" value="LEUCINE-RESPONSIVE REGULATORY PROTEIN"/>
    <property type="match status" value="1"/>
</dbReference>
<dbReference type="SMART" id="SM00344">
    <property type="entry name" value="HTH_ASNC"/>
    <property type="match status" value="1"/>
</dbReference>
<dbReference type="InterPro" id="IPR019887">
    <property type="entry name" value="Tscrpt_reg_AsnC/Lrp_C"/>
</dbReference>
<organism evidence="5 6">
    <name type="scientific">Falsihalocynthiibacter arcticus</name>
    <dbReference type="NCBI Taxonomy" id="1579316"/>
    <lineage>
        <taxon>Bacteria</taxon>
        <taxon>Pseudomonadati</taxon>
        <taxon>Pseudomonadota</taxon>
        <taxon>Alphaproteobacteria</taxon>
        <taxon>Rhodobacterales</taxon>
        <taxon>Roseobacteraceae</taxon>
        <taxon>Falsihalocynthiibacter</taxon>
    </lineage>
</organism>
<protein>
    <submittedName>
        <fullName evidence="5">AsnC family transcriptional regulator</fullName>
    </submittedName>
</protein>
<dbReference type="PRINTS" id="PR00033">
    <property type="entry name" value="HTHASNC"/>
</dbReference>
<dbReference type="Pfam" id="PF13404">
    <property type="entry name" value="HTH_AsnC-type"/>
    <property type="match status" value="1"/>
</dbReference>
<dbReference type="PANTHER" id="PTHR30154:SF53">
    <property type="entry name" value="HTH-TYPE TRANSCRIPTIONAL REGULATOR LRPC"/>
    <property type="match status" value="1"/>
</dbReference>
<evidence type="ECO:0000256" key="3">
    <source>
        <dbReference type="ARBA" id="ARBA00023163"/>
    </source>
</evidence>
<sequence>MAKNTDRIQGNGSRSAELDPVDRRILSELAVDATQSFATLGGIVGLSAPAVHERVKRLRARGVIRGTVAMLDGKAVGKPLLAFVHVDTTGWGKTPALMQFADIPEVEEVHSSTGDACLIMKVRVASSEALEGLLARLYATEGVRGTRTYVALSTHTERSVQAGISSELEDTPNIY</sequence>
<keyword evidence="2" id="KW-0238">DNA-binding</keyword>
<evidence type="ECO:0000259" key="4">
    <source>
        <dbReference type="PROSITE" id="PS50956"/>
    </source>
</evidence>
<keyword evidence="1" id="KW-0805">Transcription regulation</keyword>
<feature type="domain" description="HTH asnC-type" evidence="4">
    <location>
        <begin position="18"/>
        <end position="79"/>
    </location>
</feature>
<keyword evidence="3" id="KW-0804">Transcription</keyword>